<protein>
    <submittedName>
        <fullName evidence="2">Uncharacterized protein</fullName>
    </submittedName>
</protein>
<evidence type="ECO:0000256" key="1">
    <source>
        <dbReference type="SAM" id="MobiDB-lite"/>
    </source>
</evidence>
<dbReference type="KEGG" id="cre:CHLRE_03g153250v5"/>
<feature type="compositionally biased region" description="Low complexity" evidence="1">
    <location>
        <begin position="271"/>
        <end position="289"/>
    </location>
</feature>
<dbReference type="EMBL" id="CM008964">
    <property type="protein sequence ID" value="PNW84656.1"/>
    <property type="molecule type" value="Genomic_DNA"/>
</dbReference>
<proteinExistence type="predicted"/>
<name>A0A2K3DVV4_CHLRE</name>
<accession>A0A2K3DVV4</accession>
<dbReference type="Gramene" id="PNW84656">
    <property type="protein sequence ID" value="PNW84656"/>
    <property type="gene ID" value="CHLRE_03g153250v5"/>
</dbReference>
<dbReference type="Proteomes" id="UP000006906">
    <property type="component" value="Chromosome 3"/>
</dbReference>
<keyword evidence="3" id="KW-1185">Reference proteome</keyword>
<feature type="region of interest" description="Disordered" evidence="1">
    <location>
        <begin position="630"/>
        <end position="654"/>
    </location>
</feature>
<dbReference type="RefSeq" id="XP_042925679.1">
    <property type="nucleotide sequence ID" value="XM_043060550.1"/>
</dbReference>
<sequence length="731" mass="73224">MDIECAVCGVLRNGSEFCQGPWLPADHVKALGHLLDYQGDSTLLQLASQNAKEARHRVNSLEAGVVRHALDAWCVGSKPLCCCFPCACCQRVLFYGDAHRHMLAALQHPSITALLSLQEAALVQQLQQQPMPADSLGVVDDDVEVGGWTPMQCLEAMYRILMCLLPEQREVQEGATPKRYACGHAEMSAEEASHQSACLSNLEMVLRTALAAGPAAGAAGAAAAVDTAGLAVPAAAAAAPAAPNAAEGVPDGESCAPPAASSTFARPSAPTSTDSIAGGAAAAATSGSGHCNRLLGHVHDPDEVTSWGAPPPPQEAMQEPSQEPTQQQPSGGTKRRRGQPISGCRVPQQPRQRDGREDDDDDDDDSAKIDDNFGGRNVRPPVATGAAGGTSGTGGGGSGTSGTSGGAQPGGAGSGRSGGGSKQHMMKEGAHGASAAASVAMPAGSSSCLASDPSGPIADAAQDAACEDTGEAGRHSGGRGSRVQGLATPFAHDDVDAPEEDAGVAASTDGAAQAPPGRVPLSGWAGGGLGGVPQPQQVPSPRGSTASLATWGSTSITSRNASAIGRAPSGLGHLGPMPTAAGISRGSTSAGAELGGDGDDGQPPEEQPGGVACEAPTGGVRRLGMRASMEMSPATPSLPTVQEEPTGVDRNTPPQAPAAVLVRPGAPVPTAPTTPESMAPTSRLKTVVASVARTMTSVWRSLCSVVKGRGGAQAQGRELLVAGSGPEGGRT</sequence>
<feature type="compositionally biased region" description="Polar residues" evidence="1">
    <location>
        <begin position="545"/>
        <end position="561"/>
    </location>
</feature>
<organism evidence="2 3">
    <name type="scientific">Chlamydomonas reinhardtii</name>
    <name type="common">Chlamydomonas smithii</name>
    <dbReference type="NCBI Taxonomy" id="3055"/>
    <lineage>
        <taxon>Eukaryota</taxon>
        <taxon>Viridiplantae</taxon>
        <taxon>Chlorophyta</taxon>
        <taxon>core chlorophytes</taxon>
        <taxon>Chlorophyceae</taxon>
        <taxon>CS clade</taxon>
        <taxon>Chlamydomonadales</taxon>
        <taxon>Chlamydomonadaceae</taxon>
        <taxon>Chlamydomonas</taxon>
    </lineage>
</organism>
<feature type="compositionally biased region" description="Low complexity" evidence="1">
    <location>
        <begin position="431"/>
        <end position="447"/>
    </location>
</feature>
<gene>
    <name evidence="2" type="ORF">CHLRE_03g153250v5</name>
</gene>
<dbReference type="InParanoid" id="A0A2K3DVV4"/>
<feature type="compositionally biased region" description="Low complexity" evidence="1">
    <location>
        <begin position="532"/>
        <end position="544"/>
    </location>
</feature>
<feature type="compositionally biased region" description="Gly residues" evidence="1">
    <location>
        <begin position="386"/>
        <end position="421"/>
    </location>
</feature>
<dbReference type="GeneID" id="66052718"/>
<dbReference type="AlphaFoldDB" id="A0A2K3DVV4"/>
<evidence type="ECO:0000313" key="3">
    <source>
        <dbReference type="Proteomes" id="UP000006906"/>
    </source>
</evidence>
<dbReference type="ExpressionAtlas" id="A0A2K3DVV4">
    <property type="expression patterns" value="baseline"/>
</dbReference>
<feature type="region of interest" description="Disordered" evidence="1">
    <location>
        <begin position="244"/>
        <end position="617"/>
    </location>
</feature>
<reference evidence="2 3" key="1">
    <citation type="journal article" date="2007" name="Science">
        <title>The Chlamydomonas genome reveals the evolution of key animal and plant functions.</title>
        <authorList>
            <person name="Merchant S.S."/>
            <person name="Prochnik S.E."/>
            <person name="Vallon O."/>
            <person name="Harris E.H."/>
            <person name="Karpowicz S.J."/>
            <person name="Witman G.B."/>
            <person name="Terry A."/>
            <person name="Salamov A."/>
            <person name="Fritz-Laylin L.K."/>
            <person name="Marechal-Drouard L."/>
            <person name="Marshall W.F."/>
            <person name="Qu L.H."/>
            <person name="Nelson D.R."/>
            <person name="Sanderfoot A.A."/>
            <person name="Spalding M.H."/>
            <person name="Kapitonov V.V."/>
            <person name="Ren Q."/>
            <person name="Ferris P."/>
            <person name="Lindquist E."/>
            <person name="Shapiro H."/>
            <person name="Lucas S.M."/>
            <person name="Grimwood J."/>
            <person name="Schmutz J."/>
            <person name="Cardol P."/>
            <person name="Cerutti H."/>
            <person name="Chanfreau G."/>
            <person name="Chen C.L."/>
            <person name="Cognat V."/>
            <person name="Croft M.T."/>
            <person name="Dent R."/>
            <person name="Dutcher S."/>
            <person name="Fernandez E."/>
            <person name="Fukuzawa H."/>
            <person name="Gonzalez-Ballester D."/>
            <person name="Gonzalez-Halphen D."/>
            <person name="Hallmann A."/>
            <person name="Hanikenne M."/>
            <person name="Hippler M."/>
            <person name="Inwood W."/>
            <person name="Jabbari K."/>
            <person name="Kalanon M."/>
            <person name="Kuras R."/>
            <person name="Lefebvre P.A."/>
            <person name="Lemaire S.D."/>
            <person name="Lobanov A.V."/>
            <person name="Lohr M."/>
            <person name="Manuell A."/>
            <person name="Meier I."/>
            <person name="Mets L."/>
            <person name="Mittag M."/>
            <person name="Mittelmeier T."/>
            <person name="Moroney J.V."/>
            <person name="Moseley J."/>
            <person name="Napoli C."/>
            <person name="Nedelcu A.M."/>
            <person name="Niyogi K."/>
            <person name="Novoselov S.V."/>
            <person name="Paulsen I.T."/>
            <person name="Pazour G."/>
            <person name="Purton S."/>
            <person name="Ral J.P."/>
            <person name="Riano-Pachon D.M."/>
            <person name="Riekhof W."/>
            <person name="Rymarquis L."/>
            <person name="Schroda M."/>
            <person name="Stern D."/>
            <person name="Umen J."/>
            <person name="Willows R."/>
            <person name="Wilson N."/>
            <person name="Zimmer S.L."/>
            <person name="Allmer J."/>
            <person name="Balk J."/>
            <person name="Bisova K."/>
            <person name="Chen C.J."/>
            <person name="Elias M."/>
            <person name="Gendler K."/>
            <person name="Hauser C."/>
            <person name="Lamb M.R."/>
            <person name="Ledford H."/>
            <person name="Long J.C."/>
            <person name="Minagawa J."/>
            <person name="Page M.D."/>
            <person name="Pan J."/>
            <person name="Pootakham W."/>
            <person name="Roje S."/>
            <person name="Rose A."/>
            <person name="Stahlberg E."/>
            <person name="Terauchi A.M."/>
            <person name="Yang P."/>
            <person name="Ball S."/>
            <person name="Bowler C."/>
            <person name="Dieckmann C.L."/>
            <person name="Gladyshev V.N."/>
            <person name="Green P."/>
            <person name="Jorgensen R."/>
            <person name="Mayfield S."/>
            <person name="Mueller-Roeber B."/>
            <person name="Rajamani S."/>
            <person name="Sayre R.T."/>
            <person name="Brokstein P."/>
            <person name="Dubchak I."/>
            <person name="Goodstein D."/>
            <person name="Hornick L."/>
            <person name="Huang Y.W."/>
            <person name="Jhaveri J."/>
            <person name="Luo Y."/>
            <person name="Martinez D."/>
            <person name="Ngau W.C."/>
            <person name="Otillar B."/>
            <person name="Poliakov A."/>
            <person name="Porter A."/>
            <person name="Szajkowski L."/>
            <person name="Werner G."/>
            <person name="Zhou K."/>
            <person name="Grigoriev I.V."/>
            <person name="Rokhsar D.S."/>
            <person name="Grossman A.R."/>
        </authorList>
    </citation>
    <scope>NUCLEOTIDE SEQUENCE [LARGE SCALE GENOMIC DNA]</scope>
    <source>
        <strain evidence="3">CC-503</strain>
    </source>
</reference>
<evidence type="ECO:0000313" key="2">
    <source>
        <dbReference type="EMBL" id="PNW84656.1"/>
    </source>
</evidence>
<feature type="compositionally biased region" description="Low complexity" evidence="1">
    <location>
        <begin position="315"/>
        <end position="332"/>
    </location>
</feature>